<proteinExistence type="inferred from homology"/>
<evidence type="ECO:0000313" key="11">
    <source>
        <dbReference type="EMBL" id="PZG17932.1"/>
    </source>
</evidence>
<evidence type="ECO:0000256" key="5">
    <source>
        <dbReference type="ARBA" id="ARBA00022927"/>
    </source>
</evidence>
<comment type="similarity">
    <text evidence="9">Belongs to the SecE/SEC61-gamma family.</text>
</comment>
<protein>
    <recommendedName>
        <fullName evidence="9">Protein translocase subunit SecE</fullName>
    </recommendedName>
</protein>
<evidence type="ECO:0000256" key="4">
    <source>
        <dbReference type="ARBA" id="ARBA00022692"/>
    </source>
</evidence>
<dbReference type="GO" id="GO:0065002">
    <property type="term" value="P:intracellular protein transmembrane transport"/>
    <property type="evidence" value="ECO:0007669"/>
    <property type="project" value="UniProtKB-UniRule"/>
</dbReference>
<dbReference type="AlphaFoldDB" id="A0A2W2E1U9"/>
<organism evidence="11 12">
    <name type="scientific">Micromonospora craterilacus</name>
    <dbReference type="NCBI Taxonomy" id="1655439"/>
    <lineage>
        <taxon>Bacteria</taxon>
        <taxon>Bacillati</taxon>
        <taxon>Actinomycetota</taxon>
        <taxon>Actinomycetes</taxon>
        <taxon>Micromonosporales</taxon>
        <taxon>Micromonosporaceae</taxon>
        <taxon>Micromonospora</taxon>
    </lineage>
</organism>
<keyword evidence="2 9" id="KW-0813">Transport</keyword>
<keyword evidence="8 9" id="KW-0472">Membrane</keyword>
<dbReference type="InterPro" id="IPR001901">
    <property type="entry name" value="Translocase_SecE/Sec61-g"/>
</dbReference>
<evidence type="ECO:0000256" key="1">
    <source>
        <dbReference type="ARBA" id="ARBA00004370"/>
    </source>
</evidence>
<dbReference type="Gene3D" id="1.20.5.1030">
    <property type="entry name" value="Preprotein translocase secy subunit"/>
    <property type="match status" value="1"/>
</dbReference>
<dbReference type="OrthoDB" id="9805743at2"/>
<evidence type="ECO:0000256" key="10">
    <source>
        <dbReference type="SAM" id="MobiDB-lite"/>
    </source>
</evidence>
<feature type="compositionally biased region" description="Acidic residues" evidence="10">
    <location>
        <begin position="10"/>
        <end position="34"/>
    </location>
</feature>
<keyword evidence="3 9" id="KW-1003">Cell membrane</keyword>
<dbReference type="EMBL" id="POTY01000079">
    <property type="protein sequence ID" value="PZG17932.1"/>
    <property type="molecule type" value="Genomic_DNA"/>
</dbReference>
<feature type="region of interest" description="Disordered" evidence="10">
    <location>
        <begin position="1"/>
        <end position="47"/>
    </location>
</feature>
<dbReference type="PROSITE" id="PS01067">
    <property type="entry name" value="SECE_SEC61G"/>
    <property type="match status" value="1"/>
</dbReference>
<keyword evidence="7 9" id="KW-0811">Translocation</keyword>
<name>A0A2W2E1U9_9ACTN</name>
<comment type="subunit">
    <text evidence="9">Component of the Sec protein translocase complex. Heterotrimer consisting of SecY, SecE and SecG subunits. The heterotrimers can form oligomers, although 1 heterotrimer is thought to be able to translocate proteins. Interacts with the ribosome. Interacts with SecDF, and other proteins may be involved. Interacts with SecA.</text>
</comment>
<comment type="subcellular location">
    <subcellularLocation>
        <location evidence="9">Cell membrane</location>
        <topology evidence="9">Single-pass membrane protein</topology>
    </subcellularLocation>
    <subcellularLocation>
        <location evidence="1">Membrane</location>
    </subcellularLocation>
</comment>
<evidence type="ECO:0000256" key="9">
    <source>
        <dbReference type="HAMAP-Rule" id="MF_00422"/>
    </source>
</evidence>
<sequence length="120" mass="13177">MADNKRRGEDADDDRLNDEVVSDGADDDATDAEEPVSRGGTATRERAKAETAGKVGLFGRIARFFREVVAELRKVIWPTRKELLTYTAVVIAFVTVMLTIVAVLDFAFAKGVLWVFGNPS</sequence>
<evidence type="ECO:0000256" key="3">
    <source>
        <dbReference type="ARBA" id="ARBA00022475"/>
    </source>
</evidence>
<dbReference type="RefSeq" id="WP_111214363.1">
    <property type="nucleotide sequence ID" value="NZ_POTY01000079.1"/>
</dbReference>
<dbReference type="GO" id="GO:0005886">
    <property type="term" value="C:plasma membrane"/>
    <property type="evidence" value="ECO:0007669"/>
    <property type="project" value="UniProtKB-SubCell"/>
</dbReference>
<comment type="function">
    <text evidence="9">Essential subunit of the Sec protein translocation channel SecYEG. Clamps together the 2 halves of SecY. May contact the channel plug during translocation.</text>
</comment>
<feature type="transmembrane region" description="Helical" evidence="9">
    <location>
        <begin position="83"/>
        <end position="109"/>
    </location>
</feature>
<dbReference type="InterPro" id="IPR038379">
    <property type="entry name" value="SecE_sf"/>
</dbReference>
<dbReference type="NCBIfam" id="TIGR00964">
    <property type="entry name" value="secE_bact"/>
    <property type="match status" value="1"/>
</dbReference>
<evidence type="ECO:0000256" key="6">
    <source>
        <dbReference type="ARBA" id="ARBA00022989"/>
    </source>
</evidence>
<dbReference type="PANTHER" id="PTHR33910">
    <property type="entry name" value="PROTEIN TRANSLOCASE SUBUNIT SECE"/>
    <property type="match status" value="1"/>
</dbReference>
<evidence type="ECO:0000256" key="8">
    <source>
        <dbReference type="ARBA" id="ARBA00023136"/>
    </source>
</evidence>
<dbReference type="PANTHER" id="PTHR33910:SF1">
    <property type="entry name" value="PROTEIN TRANSLOCASE SUBUNIT SECE"/>
    <property type="match status" value="1"/>
</dbReference>
<keyword evidence="6 9" id="KW-1133">Transmembrane helix</keyword>
<reference evidence="11 12" key="1">
    <citation type="submission" date="2018-01" db="EMBL/GenBank/DDBJ databases">
        <title>Draft genome sequence of Jishengella sp. NA12.</title>
        <authorList>
            <person name="Sahin N."/>
            <person name="Ay H."/>
            <person name="Saygin H."/>
        </authorList>
    </citation>
    <scope>NUCLEOTIDE SEQUENCE [LARGE SCALE GENOMIC DNA]</scope>
    <source>
        <strain evidence="11 12">NA12</strain>
    </source>
</reference>
<keyword evidence="12" id="KW-1185">Reference proteome</keyword>
<keyword evidence="5 9" id="KW-0653">Protein transport</keyword>
<dbReference type="Pfam" id="PF00584">
    <property type="entry name" value="SecE"/>
    <property type="match status" value="1"/>
</dbReference>
<dbReference type="GO" id="GO:0008320">
    <property type="term" value="F:protein transmembrane transporter activity"/>
    <property type="evidence" value="ECO:0007669"/>
    <property type="project" value="UniProtKB-UniRule"/>
</dbReference>
<evidence type="ECO:0000313" key="12">
    <source>
        <dbReference type="Proteomes" id="UP000248924"/>
    </source>
</evidence>
<dbReference type="GO" id="GO:0043952">
    <property type="term" value="P:protein transport by the Sec complex"/>
    <property type="evidence" value="ECO:0007669"/>
    <property type="project" value="UniProtKB-UniRule"/>
</dbReference>
<dbReference type="Proteomes" id="UP000248924">
    <property type="component" value="Unassembled WGS sequence"/>
</dbReference>
<keyword evidence="4 9" id="KW-0812">Transmembrane</keyword>
<dbReference type="GO" id="GO:0006605">
    <property type="term" value="P:protein targeting"/>
    <property type="evidence" value="ECO:0007669"/>
    <property type="project" value="UniProtKB-UniRule"/>
</dbReference>
<dbReference type="InterPro" id="IPR005807">
    <property type="entry name" value="SecE_bac"/>
</dbReference>
<dbReference type="GO" id="GO:0009306">
    <property type="term" value="P:protein secretion"/>
    <property type="evidence" value="ECO:0007669"/>
    <property type="project" value="UniProtKB-UniRule"/>
</dbReference>
<accession>A0A2W2E1U9</accession>
<dbReference type="HAMAP" id="MF_00422">
    <property type="entry name" value="SecE"/>
    <property type="match status" value="1"/>
</dbReference>
<evidence type="ECO:0000256" key="2">
    <source>
        <dbReference type="ARBA" id="ARBA00022448"/>
    </source>
</evidence>
<gene>
    <name evidence="9" type="primary">secE</name>
    <name evidence="11" type="ORF">C1I95_14530</name>
</gene>
<comment type="caution">
    <text evidence="11">The sequence shown here is derived from an EMBL/GenBank/DDBJ whole genome shotgun (WGS) entry which is preliminary data.</text>
</comment>
<evidence type="ECO:0000256" key="7">
    <source>
        <dbReference type="ARBA" id="ARBA00023010"/>
    </source>
</evidence>